<comment type="caution">
    <text evidence="1">The sequence shown here is derived from an EMBL/GenBank/DDBJ whole genome shotgun (WGS) entry which is preliminary data.</text>
</comment>
<accession>X1RBF7</accession>
<dbReference type="InterPro" id="IPR038296">
    <property type="entry name" value="ParD_sf"/>
</dbReference>
<sequence>MGVYMYQWRNTALGRRTMSNKKEKDRISTTLRKPYLDGIEKLIKSGIYSSRGDVVRAGLQLLFEKRKIEPF</sequence>
<dbReference type="InterPro" id="IPR010985">
    <property type="entry name" value="Ribbon_hlx_hlx"/>
</dbReference>
<dbReference type="Gene3D" id="6.10.10.120">
    <property type="entry name" value="Antitoxin ParD1-like"/>
    <property type="match status" value="1"/>
</dbReference>
<gene>
    <name evidence="1" type="ORF">S12H4_16367</name>
</gene>
<protein>
    <recommendedName>
        <fullName evidence="2">Ribbon-helix-helix protein CopG domain-containing protein</fullName>
    </recommendedName>
</protein>
<dbReference type="SUPFAM" id="SSF47598">
    <property type="entry name" value="Ribbon-helix-helix"/>
    <property type="match status" value="1"/>
</dbReference>
<dbReference type="GO" id="GO:0006355">
    <property type="term" value="P:regulation of DNA-templated transcription"/>
    <property type="evidence" value="ECO:0007669"/>
    <property type="project" value="InterPro"/>
</dbReference>
<evidence type="ECO:0000313" key="1">
    <source>
        <dbReference type="EMBL" id="GAI77903.1"/>
    </source>
</evidence>
<proteinExistence type="predicted"/>
<dbReference type="AlphaFoldDB" id="X1RBF7"/>
<reference evidence="1" key="1">
    <citation type="journal article" date="2014" name="Front. Microbiol.">
        <title>High frequency of phylogenetically diverse reductive dehalogenase-homologous genes in deep subseafloor sedimentary metagenomes.</title>
        <authorList>
            <person name="Kawai M."/>
            <person name="Futagami T."/>
            <person name="Toyoda A."/>
            <person name="Takaki Y."/>
            <person name="Nishi S."/>
            <person name="Hori S."/>
            <person name="Arai W."/>
            <person name="Tsubouchi T."/>
            <person name="Morono Y."/>
            <person name="Uchiyama I."/>
            <person name="Ito T."/>
            <person name="Fujiyama A."/>
            <person name="Inagaki F."/>
            <person name="Takami H."/>
        </authorList>
    </citation>
    <scope>NUCLEOTIDE SEQUENCE</scope>
    <source>
        <strain evidence="1">Expedition CK06-06</strain>
    </source>
</reference>
<organism evidence="1">
    <name type="scientific">marine sediment metagenome</name>
    <dbReference type="NCBI Taxonomy" id="412755"/>
    <lineage>
        <taxon>unclassified sequences</taxon>
        <taxon>metagenomes</taxon>
        <taxon>ecological metagenomes</taxon>
    </lineage>
</organism>
<dbReference type="CDD" id="cd22231">
    <property type="entry name" value="RHH_NikR_HicB-like"/>
    <property type="match status" value="1"/>
</dbReference>
<dbReference type="EMBL" id="BARW01007911">
    <property type="protein sequence ID" value="GAI77903.1"/>
    <property type="molecule type" value="Genomic_DNA"/>
</dbReference>
<evidence type="ECO:0008006" key="2">
    <source>
        <dbReference type="Google" id="ProtNLM"/>
    </source>
</evidence>
<name>X1RBF7_9ZZZZ</name>